<feature type="binding site" evidence="9">
    <location>
        <position position="72"/>
    </location>
    <ligand>
        <name>Mg(2+)</name>
        <dbReference type="ChEBI" id="CHEBI:18420"/>
    </ligand>
</feature>
<evidence type="ECO:0000256" key="9">
    <source>
        <dbReference type="HAMAP-Rule" id="MF_00097"/>
    </source>
</evidence>
<gene>
    <name evidence="9" type="primary">thiE</name>
    <name evidence="13" type="ORF">U14_03485</name>
</gene>
<evidence type="ECO:0000256" key="7">
    <source>
        <dbReference type="ARBA" id="ARBA00047851"/>
    </source>
</evidence>
<dbReference type="InterPro" id="IPR013785">
    <property type="entry name" value="Aldolase_TIM"/>
</dbReference>
<evidence type="ECO:0000256" key="11">
    <source>
        <dbReference type="RuleBase" id="RU004253"/>
    </source>
</evidence>
<feature type="binding site" evidence="9">
    <location>
        <position position="91"/>
    </location>
    <ligand>
        <name>Mg(2+)</name>
        <dbReference type="ChEBI" id="CHEBI:18420"/>
    </ligand>
</feature>
<dbReference type="PANTHER" id="PTHR20857">
    <property type="entry name" value="THIAMINE-PHOSPHATE PYROPHOSPHORYLASE"/>
    <property type="match status" value="1"/>
</dbReference>
<feature type="binding site" evidence="9">
    <location>
        <position position="71"/>
    </location>
    <ligand>
        <name>4-amino-2-methyl-5-(diphosphooxymethyl)pyrimidine</name>
        <dbReference type="ChEBI" id="CHEBI:57841"/>
    </ligand>
</feature>
<evidence type="ECO:0000256" key="1">
    <source>
        <dbReference type="ARBA" id="ARBA00005165"/>
    </source>
</evidence>
<comment type="catalytic activity">
    <reaction evidence="6 9 10">
        <text>4-methyl-5-(2-phosphooxyethyl)-thiazole + 4-amino-2-methyl-5-(diphosphooxymethyl)pyrimidine + H(+) = thiamine phosphate + diphosphate</text>
        <dbReference type="Rhea" id="RHEA:22328"/>
        <dbReference type="ChEBI" id="CHEBI:15378"/>
        <dbReference type="ChEBI" id="CHEBI:33019"/>
        <dbReference type="ChEBI" id="CHEBI:37575"/>
        <dbReference type="ChEBI" id="CHEBI:57841"/>
        <dbReference type="ChEBI" id="CHEBI:58296"/>
        <dbReference type="EC" id="2.5.1.3"/>
    </reaction>
</comment>
<dbReference type="InterPro" id="IPR022998">
    <property type="entry name" value="ThiamineP_synth_TenI"/>
</dbReference>
<sequence length="220" mass="23641">MKNTQIHGIYFVTDRELLKGKSLEETVLHAVQGGVSLVQLREKTLPTRAFIATAQRLKTALKPYHVPLIINDRIDVALAAEADGVHIGQDDMPYPLARKLLGAQAIIGVSVENMEQVLEAEAWEVDYLGVSAIFATPTKTDIKRAWGLDGLREVKRRSRHPLVAIGGIHSDNAADVMQAGADSIAVVSAICAANDPLGATQQLLQAISFPVMQFGATGGI</sequence>
<protein>
    <recommendedName>
        <fullName evidence="9">Thiamine-phosphate synthase</fullName>
        <shortName evidence="9">TP synthase</shortName>
        <shortName evidence="9">TPS</shortName>
        <ecNumber evidence="9">2.5.1.3</ecNumber>
    </recommendedName>
    <alternativeName>
        <fullName evidence="9">Thiamine-phosphate pyrophosphorylase</fullName>
        <shortName evidence="9">TMP pyrophosphorylase</shortName>
        <shortName evidence="9">TMP-PPase</shortName>
    </alternativeName>
</protein>
<keyword evidence="14" id="KW-1185">Reference proteome</keyword>
<feature type="domain" description="Thiamine phosphate synthase/TenI" evidence="12">
    <location>
        <begin position="9"/>
        <end position="190"/>
    </location>
</feature>
<keyword evidence="5 9" id="KW-0784">Thiamine biosynthesis</keyword>
<dbReference type="Proteomes" id="UP000030700">
    <property type="component" value="Unassembled WGS sequence"/>
</dbReference>
<dbReference type="InterPro" id="IPR034291">
    <property type="entry name" value="TMP_synthase"/>
</dbReference>
<proteinExistence type="inferred from homology"/>
<dbReference type="AlphaFoldDB" id="A0A081BPB8"/>
<comment type="function">
    <text evidence="9">Condenses 4-methyl-5-(beta-hydroxyethyl)thiazole monophosphate (THZ-P) and 2-methyl-4-amino-5-hydroxymethyl pyrimidine pyrophosphate (HMP-PP) to form thiamine monophosphate (TMP).</text>
</comment>
<dbReference type="UniPathway" id="UPA00060">
    <property type="reaction ID" value="UER00141"/>
</dbReference>
<dbReference type="Pfam" id="PF02581">
    <property type="entry name" value="TMP-TENI"/>
    <property type="match status" value="1"/>
</dbReference>
<dbReference type="GO" id="GO:0004789">
    <property type="term" value="F:thiamine-phosphate diphosphorylase activity"/>
    <property type="evidence" value="ECO:0007669"/>
    <property type="project" value="UniProtKB-UniRule"/>
</dbReference>
<organism evidence="13">
    <name type="scientific">Candidatus Moduliflexus flocculans</name>
    <dbReference type="NCBI Taxonomy" id="1499966"/>
    <lineage>
        <taxon>Bacteria</taxon>
        <taxon>Candidatus Moduliflexota</taxon>
        <taxon>Candidatus Moduliflexia</taxon>
        <taxon>Candidatus Moduliflexales</taxon>
        <taxon>Candidatus Moduliflexaceae</taxon>
    </lineage>
</organism>
<dbReference type="FunFam" id="3.20.20.70:FF:000096">
    <property type="entry name" value="Thiamine-phosphate synthase"/>
    <property type="match status" value="1"/>
</dbReference>
<evidence type="ECO:0000256" key="2">
    <source>
        <dbReference type="ARBA" id="ARBA00022679"/>
    </source>
</evidence>
<dbReference type="Gene3D" id="3.20.20.70">
    <property type="entry name" value="Aldolase class I"/>
    <property type="match status" value="1"/>
</dbReference>
<dbReference type="STRING" id="1499966.U14_03485"/>
<reference evidence="13" key="1">
    <citation type="journal article" date="2015" name="PeerJ">
        <title>First genomic representation of candidate bacterial phylum KSB3 points to enhanced environmental sensing as a trigger of wastewater bulking.</title>
        <authorList>
            <person name="Sekiguchi Y."/>
            <person name="Ohashi A."/>
            <person name="Parks D.H."/>
            <person name="Yamauchi T."/>
            <person name="Tyson G.W."/>
            <person name="Hugenholtz P."/>
        </authorList>
    </citation>
    <scope>NUCLEOTIDE SEQUENCE [LARGE SCALE GENOMIC DNA]</scope>
</reference>
<feature type="binding site" evidence="9">
    <location>
        <begin position="136"/>
        <end position="138"/>
    </location>
    <ligand>
        <name>2-[(2R,5Z)-2-carboxy-4-methylthiazol-5(2H)-ylidene]ethyl phosphate</name>
        <dbReference type="ChEBI" id="CHEBI:62899"/>
    </ligand>
</feature>
<comment type="catalytic activity">
    <reaction evidence="8 9 10">
        <text>2-[(2R,5Z)-2-carboxy-4-methylthiazol-5(2H)-ylidene]ethyl phosphate + 4-amino-2-methyl-5-(diphosphooxymethyl)pyrimidine + 2 H(+) = thiamine phosphate + CO2 + diphosphate</text>
        <dbReference type="Rhea" id="RHEA:47844"/>
        <dbReference type="ChEBI" id="CHEBI:15378"/>
        <dbReference type="ChEBI" id="CHEBI:16526"/>
        <dbReference type="ChEBI" id="CHEBI:33019"/>
        <dbReference type="ChEBI" id="CHEBI:37575"/>
        <dbReference type="ChEBI" id="CHEBI:57841"/>
        <dbReference type="ChEBI" id="CHEBI:62899"/>
        <dbReference type="EC" id="2.5.1.3"/>
    </reaction>
</comment>
<feature type="binding site" evidence="9">
    <location>
        <position position="139"/>
    </location>
    <ligand>
        <name>4-amino-2-methyl-5-(diphosphooxymethyl)pyrimidine</name>
        <dbReference type="ChEBI" id="CHEBI:57841"/>
    </ligand>
</feature>
<keyword evidence="4 9" id="KW-0460">Magnesium</keyword>
<evidence type="ECO:0000256" key="6">
    <source>
        <dbReference type="ARBA" id="ARBA00047334"/>
    </source>
</evidence>
<evidence type="ECO:0000259" key="12">
    <source>
        <dbReference type="Pfam" id="PF02581"/>
    </source>
</evidence>
<comment type="similarity">
    <text evidence="9 10">Belongs to the thiamine-phosphate synthase family.</text>
</comment>
<dbReference type="InterPro" id="IPR036206">
    <property type="entry name" value="ThiamineP_synth_sf"/>
</dbReference>
<dbReference type="HAMAP" id="MF_00097">
    <property type="entry name" value="TMP_synthase"/>
    <property type="match status" value="1"/>
</dbReference>
<evidence type="ECO:0000256" key="8">
    <source>
        <dbReference type="ARBA" id="ARBA00047883"/>
    </source>
</evidence>
<feature type="binding site" evidence="9">
    <location>
        <position position="110"/>
    </location>
    <ligand>
        <name>4-amino-2-methyl-5-(diphosphooxymethyl)pyrimidine</name>
        <dbReference type="ChEBI" id="CHEBI:57841"/>
    </ligand>
</feature>
<name>A0A081BPB8_9BACT</name>
<evidence type="ECO:0000256" key="3">
    <source>
        <dbReference type="ARBA" id="ARBA00022723"/>
    </source>
</evidence>
<evidence type="ECO:0000313" key="13">
    <source>
        <dbReference type="EMBL" id="GAK52234.1"/>
    </source>
</evidence>
<evidence type="ECO:0000256" key="4">
    <source>
        <dbReference type="ARBA" id="ARBA00022842"/>
    </source>
</evidence>
<dbReference type="HOGENOM" id="CLU_018272_3_2_0"/>
<evidence type="ECO:0000313" key="14">
    <source>
        <dbReference type="Proteomes" id="UP000030700"/>
    </source>
</evidence>
<comment type="pathway">
    <text evidence="1 9 11">Cofactor biosynthesis; thiamine diphosphate biosynthesis; thiamine phosphate from 4-amino-2-methyl-5-diphosphomethylpyrimidine and 4-methyl-5-(2-phosphoethyl)-thiazole: step 1/1.</text>
</comment>
<keyword evidence="3 9" id="KW-0479">Metal-binding</keyword>
<dbReference type="SUPFAM" id="SSF51391">
    <property type="entry name" value="Thiamin phosphate synthase"/>
    <property type="match status" value="1"/>
</dbReference>
<feature type="binding site" evidence="9">
    <location>
        <position position="167"/>
    </location>
    <ligand>
        <name>2-[(2R,5Z)-2-carboxy-4-methylthiazol-5(2H)-ylidene]ethyl phosphate</name>
        <dbReference type="ChEBI" id="CHEBI:62899"/>
    </ligand>
</feature>
<feature type="binding site" evidence="9">
    <location>
        <begin position="187"/>
        <end position="188"/>
    </location>
    <ligand>
        <name>2-[(2R,5Z)-2-carboxy-4-methylthiazol-5(2H)-ylidene]ethyl phosphate</name>
        <dbReference type="ChEBI" id="CHEBI:62899"/>
    </ligand>
</feature>
<dbReference type="GO" id="GO:0009228">
    <property type="term" value="P:thiamine biosynthetic process"/>
    <property type="evidence" value="ECO:0007669"/>
    <property type="project" value="UniProtKB-KW"/>
</dbReference>
<evidence type="ECO:0000256" key="10">
    <source>
        <dbReference type="RuleBase" id="RU003826"/>
    </source>
</evidence>
<evidence type="ECO:0000256" key="5">
    <source>
        <dbReference type="ARBA" id="ARBA00022977"/>
    </source>
</evidence>
<accession>A0A081BPB8</accession>
<feature type="binding site" evidence="9">
    <location>
        <begin position="39"/>
        <end position="43"/>
    </location>
    <ligand>
        <name>4-amino-2-methyl-5-(diphosphooxymethyl)pyrimidine</name>
        <dbReference type="ChEBI" id="CHEBI:57841"/>
    </ligand>
</feature>
<dbReference type="PANTHER" id="PTHR20857:SF23">
    <property type="entry name" value="THIAMINE BIOSYNTHETIC BIFUNCTIONAL ENZYME"/>
    <property type="match status" value="1"/>
</dbReference>
<dbReference type="EMBL" id="DF820458">
    <property type="protein sequence ID" value="GAK52234.1"/>
    <property type="molecule type" value="Genomic_DNA"/>
</dbReference>
<comment type="catalytic activity">
    <reaction evidence="7 9 10">
        <text>2-(2-carboxy-4-methylthiazol-5-yl)ethyl phosphate + 4-amino-2-methyl-5-(diphosphooxymethyl)pyrimidine + 2 H(+) = thiamine phosphate + CO2 + diphosphate</text>
        <dbReference type="Rhea" id="RHEA:47848"/>
        <dbReference type="ChEBI" id="CHEBI:15378"/>
        <dbReference type="ChEBI" id="CHEBI:16526"/>
        <dbReference type="ChEBI" id="CHEBI:33019"/>
        <dbReference type="ChEBI" id="CHEBI:37575"/>
        <dbReference type="ChEBI" id="CHEBI:57841"/>
        <dbReference type="ChEBI" id="CHEBI:62890"/>
        <dbReference type="EC" id="2.5.1.3"/>
    </reaction>
</comment>
<comment type="cofactor">
    <cofactor evidence="9">
        <name>Mg(2+)</name>
        <dbReference type="ChEBI" id="CHEBI:18420"/>
    </cofactor>
    <text evidence="9">Binds 1 Mg(2+) ion per subunit.</text>
</comment>
<dbReference type="GO" id="GO:0009229">
    <property type="term" value="P:thiamine diphosphate biosynthetic process"/>
    <property type="evidence" value="ECO:0007669"/>
    <property type="project" value="UniProtKB-UniRule"/>
</dbReference>
<dbReference type="NCBIfam" id="TIGR00693">
    <property type="entry name" value="thiE"/>
    <property type="match status" value="1"/>
</dbReference>
<dbReference type="GO" id="GO:0000287">
    <property type="term" value="F:magnesium ion binding"/>
    <property type="evidence" value="ECO:0007669"/>
    <property type="project" value="UniProtKB-UniRule"/>
</dbReference>
<keyword evidence="2 9" id="KW-0808">Transferase</keyword>
<dbReference type="GO" id="GO:0005737">
    <property type="term" value="C:cytoplasm"/>
    <property type="evidence" value="ECO:0007669"/>
    <property type="project" value="TreeGrafter"/>
</dbReference>
<dbReference type="EC" id="2.5.1.3" evidence="9"/>
<dbReference type="CDD" id="cd00564">
    <property type="entry name" value="TMP_TenI"/>
    <property type="match status" value="1"/>
</dbReference>